<dbReference type="Proteomes" id="UP000570474">
    <property type="component" value="Unassembled WGS sequence"/>
</dbReference>
<proteinExistence type="predicted"/>
<dbReference type="Pfam" id="PF11066">
    <property type="entry name" value="DUF2867"/>
    <property type="match status" value="1"/>
</dbReference>
<evidence type="ECO:0000313" key="2">
    <source>
        <dbReference type="Proteomes" id="UP000570474"/>
    </source>
</evidence>
<reference evidence="1 2" key="1">
    <citation type="submission" date="2020-04" db="EMBL/GenBank/DDBJ databases">
        <authorList>
            <person name="Yin C."/>
        </authorList>
    </citation>
    <scope>NUCLEOTIDE SEQUENCE [LARGE SCALE GENOMIC DNA]</scope>
    <source>
        <strain evidence="1 2">Ae27</strain>
    </source>
</reference>
<evidence type="ECO:0000313" key="1">
    <source>
        <dbReference type="EMBL" id="NLR62837.1"/>
    </source>
</evidence>
<gene>
    <name evidence="1" type="ORF">HGH92_00840</name>
</gene>
<sequence>MIEYFDRRTGKITDRKTTLERIWAIGGQRGWYYGNWMWKLRGYMDEIAGGPGLRRGRRHPSDLRAGDYLDVWRVQVADREAGRLLLYAEMKLPGEAWLEFRIVDGHLVQTASFRAKGLAGKLYWYTMLPFHGFIFPGMIRKLI</sequence>
<comment type="caution">
    <text evidence="1">The sequence shown here is derived from an EMBL/GenBank/DDBJ whole genome shotgun (WGS) entry which is preliminary data.</text>
</comment>
<accession>A0A847RPS0</accession>
<keyword evidence="2" id="KW-1185">Reference proteome</keyword>
<dbReference type="InterPro" id="IPR021295">
    <property type="entry name" value="DUF2867"/>
</dbReference>
<name>A0A847RPS0_9BACT</name>
<organism evidence="1 2">
    <name type="scientific">Chitinophaga varians</name>
    <dbReference type="NCBI Taxonomy" id="2202339"/>
    <lineage>
        <taxon>Bacteria</taxon>
        <taxon>Pseudomonadati</taxon>
        <taxon>Bacteroidota</taxon>
        <taxon>Chitinophagia</taxon>
        <taxon>Chitinophagales</taxon>
        <taxon>Chitinophagaceae</taxon>
        <taxon>Chitinophaga</taxon>
    </lineage>
</organism>
<dbReference type="EMBL" id="JABAIA010000001">
    <property type="protein sequence ID" value="NLR62837.1"/>
    <property type="molecule type" value="Genomic_DNA"/>
</dbReference>
<protein>
    <submittedName>
        <fullName evidence="1">DUF2867 domain-containing protein</fullName>
    </submittedName>
</protein>
<dbReference type="AlphaFoldDB" id="A0A847RPS0"/>
<dbReference type="RefSeq" id="WP_168868881.1">
    <property type="nucleotide sequence ID" value="NZ_JABAIA010000001.1"/>
</dbReference>